<evidence type="ECO:0000256" key="1">
    <source>
        <dbReference type="ARBA" id="ARBA00022737"/>
    </source>
</evidence>
<dbReference type="AlphaFoldDB" id="A0A9P6BWH1"/>
<evidence type="ECO:0000313" key="5">
    <source>
        <dbReference type="Proteomes" id="UP000807342"/>
    </source>
</evidence>
<proteinExistence type="predicted"/>
<keyword evidence="5" id="KW-1185">Reference proteome</keyword>
<dbReference type="PANTHER" id="PTHR10039:SF14">
    <property type="entry name" value="NACHT DOMAIN-CONTAINING PROTEIN"/>
    <property type="match status" value="1"/>
</dbReference>
<dbReference type="Proteomes" id="UP000807342">
    <property type="component" value="Unassembled WGS sequence"/>
</dbReference>
<dbReference type="InterPro" id="IPR027417">
    <property type="entry name" value="P-loop_NTPase"/>
</dbReference>
<dbReference type="OrthoDB" id="5967843at2759"/>
<dbReference type="Pfam" id="PF24883">
    <property type="entry name" value="NPHP3_N"/>
    <property type="match status" value="1"/>
</dbReference>
<dbReference type="PANTHER" id="PTHR10039">
    <property type="entry name" value="AMELOGENIN"/>
    <property type="match status" value="1"/>
</dbReference>
<name>A0A9P6BWH1_9AGAR</name>
<comment type="caution">
    <text evidence="4">The sequence shown here is derived from an EMBL/GenBank/DDBJ whole genome shotgun (WGS) entry which is preliminary data.</text>
</comment>
<dbReference type="Gene3D" id="3.40.50.300">
    <property type="entry name" value="P-loop containing nucleotide triphosphate hydrolases"/>
    <property type="match status" value="1"/>
</dbReference>
<dbReference type="InterPro" id="IPR056884">
    <property type="entry name" value="NPHP3-like_N"/>
</dbReference>
<dbReference type="EMBL" id="MU151754">
    <property type="protein sequence ID" value="KAF9441892.1"/>
    <property type="molecule type" value="Genomic_DNA"/>
</dbReference>
<keyword evidence="1" id="KW-0677">Repeat</keyword>
<gene>
    <name evidence="4" type="ORF">P691DRAFT_851175</name>
</gene>
<evidence type="ECO:0000313" key="4">
    <source>
        <dbReference type="EMBL" id="KAF9441892.1"/>
    </source>
</evidence>
<evidence type="ECO:0000256" key="2">
    <source>
        <dbReference type="SAM" id="MobiDB-lite"/>
    </source>
</evidence>
<organism evidence="4 5">
    <name type="scientific">Macrolepiota fuliginosa MF-IS2</name>
    <dbReference type="NCBI Taxonomy" id="1400762"/>
    <lineage>
        <taxon>Eukaryota</taxon>
        <taxon>Fungi</taxon>
        <taxon>Dikarya</taxon>
        <taxon>Basidiomycota</taxon>
        <taxon>Agaricomycotina</taxon>
        <taxon>Agaricomycetes</taxon>
        <taxon>Agaricomycetidae</taxon>
        <taxon>Agaricales</taxon>
        <taxon>Agaricineae</taxon>
        <taxon>Agaricaceae</taxon>
        <taxon>Macrolepiota</taxon>
    </lineage>
</organism>
<reference evidence="4" key="1">
    <citation type="submission" date="2020-11" db="EMBL/GenBank/DDBJ databases">
        <authorList>
            <consortium name="DOE Joint Genome Institute"/>
            <person name="Ahrendt S."/>
            <person name="Riley R."/>
            <person name="Andreopoulos W."/>
            <person name="Labutti K."/>
            <person name="Pangilinan J."/>
            <person name="Ruiz-Duenas F.J."/>
            <person name="Barrasa J.M."/>
            <person name="Sanchez-Garcia M."/>
            <person name="Camarero S."/>
            <person name="Miyauchi S."/>
            <person name="Serrano A."/>
            <person name="Linde D."/>
            <person name="Babiker R."/>
            <person name="Drula E."/>
            <person name="Ayuso-Fernandez I."/>
            <person name="Pacheco R."/>
            <person name="Padilla G."/>
            <person name="Ferreira P."/>
            <person name="Barriuso J."/>
            <person name="Kellner H."/>
            <person name="Castanera R."/>
            <person name="Alfaro M."/>
            <person name="Ramirez L."/>
            <person name="Pisabarro A.G."/>
            <person name="Kuo A."/>
            <person name="Tritt A."/>
            <person name="Lipzen A."/>
            <person name="He G."/>
            <person name="Yan M."/>
            <person name="Ng V."/>
            <person name="Cullen D."/>
            <person name="Martin F."/>
            <person name="Rosso M.-N."/>
            <person name="Henrissat B."/>
            <person name="Hibbett D."/>
            <person name="Martinez A.T."/>
            <person name="Grigoriev I.V."/>
        </authorList>
    </citation>
    <scope>NUCLEOTIDE SEQUENCE</scope>
    <source>
        <strain evidence="4">MF-IS2</strain>
    </source>
</reference>
<protein>
    <recommendedName>
        <fullName evidence="3">Nephrocystin 3-like N-terminal domain-containing protein</fullName>
    </recommendedName>
</protein>
<evidence type="ECO:0000259" key="3">
    <source>
        <dbReference type="Pfam" id="PF24883"/>
    </source>
</evidence>
<accession>A0A9P6BWH1</accession>
<feature type="region of interest" description="Disordered" evidence="2">
    <location>
        <begin position="1"/>
        <end position="20"/>
    </location>
</feature>
<sequence>MAGAEFDSSERDPPPPAGVGKSAIIQTLAESESRPDRVIVTLFFSALNGRNDPNRVLTTLAYQLAVQDPSYQAYVVELMSRDPRSLDKSMGEQFRKLFIEPFTQRDIGRGSTPWIIILDGLDECRPPDTRSQVETSWEHTQCEIIGLISTFVSEHPSAPLLWIISSCPESHLRAFFSHTDIYAAHWEVEVPIDSDEACQDMERYLRGEFENICQKYPDHIPLGSPWPCECNISMITDSAHGHFAFAATVMRFIEDPDIGDPIAQLKHILICSVEGNPLAALDVLYTSILQRINPATLSLTKRILGYFLSADGYFSPLYAPLLTVACNILNIEQNCAYSALQKLYSMLNIPQPTDAGGKSLTFHHKSFTDYLYKSTPDISNISLCWSLPEKSAQVQLQWRIYAIAACLFGRYVRNVTENSYLARFSQSISVQSSADT</sequence>
<feature type="domain" description="Nephrocystin 3-like N-terminal" evidence="3">
    <location>
        <begin position="17"/>
        <end position="131"/>
    </location>
</feature>